<evidence type="ECO:0000256" key="1">
    <source>
        <dbReference type="SAM" id="MobiDB-lite"/>
    </source>
</evidence>
<feature type="region of interest" description="Disordered" evidence="1">
    <location>
        <begin position="100"/>
        <end position="120"/>
    </location>
</feature>
<sequence length="146" mass="16068">MWGPASPWYQSVCSIKSVHSQSANWPSFPTPSQGLIRLPWWKFEAPVSTTQKRRMCQKCTVGQMVNGWYPLATVYATLGMRSGAENAKLAKLDITRLSPRMPPVPSAHPTATLSGKEPPRAPVTEAFSELTMMLPPCPAPVHLLLP</sequence>
<evidence type="ECO:0000313" key="2">
    <source>
        <dbReference type="EMBL" id="BAE88706.1"/>
    </source>
</evidence>
<dbReference type="AlphaFoldDB" id="I7GLV1"/>
<dbReference type="EMBL" id="AB171643">
    <property type="protein sequence ID" value="BAE88706.1"/>
    <property type="molecule type" value="mRNA"/>
</dbReference>
<proteinExistence type="evidence at transcript level"/>
<organism evidence="2">
    <name type="scientific">Macaca fascicularis</name>
    <name type="common">Crab-eating macaque</name>
    <name type="synonym">Cynomolgus monkey</name>
    <dbReference type="NCBI Taxonomy" id="9541"/>
    <lineage>
        <taxon>Eukaryota</taxon>
        <taxon>Metazoa</taxon>
        <taxon>Chordata</taxon>
        <taxon>Craniata</taxon>
        <taxon>Vertebrata</taxon>
        <taxon>Euteleostomi</taxon>
        <taxon>Mammalia</taxon>
        <taxon>Eutheria</taxon>
        <taxon>Euarchontoglires</taxon>
        <taxon>Primates</taxon>
        <taxon>Haplorrhini</taxon>
        <taxon>Catarrhini</taxon>
        <taxon>Cercopithecidae</taxon>
        <taxon>Cercopithecinae</taxon>
        <taxon>Macaca</taxon>
    </lineage>
</organism>
<protein>
    <submittedName>
        <fullName evidence="2">Macaca fascicularis brain cDNA clone: QflA-22251, similar to human EphA4 (EPHA4), mRNA, RefSeq: NM_004438.3</fullName>
    </submittedName>
</protein>
<reference evidence="2" key="1">
    <citation type="journal article" date="2007" name="PLoS Biol.">
        <title>Rate of evolution in brain-expressed genes in humans and other primates.</title>
        <authorList>
            <person name="Wang H.-Y."/>
            <person name="Chien H.-C."/>
            <person name="Osada N."/>
            <person name="Hashimoto K."/>
            <person name="Sugano S."/>
            <person name="Gojobori T."/>
            <person name="Chou C.-K."/>
            <person name="Tsai S.-F."/>
            <person name="Wu C.-I."/>
            <person name="Shen C.-K.J."/>
        </authorList>
    </citation>
    <scope>NUCLEOTIDE SEQUENCE</scope>
</reference>
<name>I7GLV1_MACFA</name>
<accession>I7GLV1</accession>